<feature type="region of interest" description="Disordered" evidence="1">
    <location>
        <begin position="211"/>
        <end position="237"/>
    </location>
</feature>
<evidence type="ECO:0000313" key="4">
    <source>
        <dbReference type="Proteomes" id="UP000077628"/>
    </source>
</evidence>
<feature type="chain" id="PRO_5008069806" evidence="2">
    <location>
        <begin position="26"/>
        <end position="237"/>
    </location>
</feature>
<organism evidence="3 4">
    <name type="scientific">Methylomonas koyamae</name>
    <dbReference type="NCBI Taxonomy" id="702114"/>
    <lineage>
        <taxon>Bacteria</taxon>
        <taxon>Pseudomonadati</taxon>
        <taxon>Pseudomonadota</taxon>
        <taxon>Gammaproteobacteria</taxon>
        <taxon>Methylococcales</taxon>
        <taxon>Methylococcaceae</taxon>
        <taxon>Methylomonas</taxon>
    </lineage>
</organism>
<dbReference type="EMBL" id="LUUK01000050">
    <property type="protein sequence ID" value="OAI24278.1"/>
    <property type="molecule type" value="Genomic_DNA"/>
</dbReference>
<keyword evidence="4" id="KW-1185">Reference proteome</keyword>
<proteinExistence type="predicted"/>
<name>A0A177P1U2_9GAMM</name>
<protein>
    <submittedName>
        <fullName evidence="3">Uncharacterized protein</fullName>
    </submittedName>
</protein>
<accession>A0A177P1U2</accession>
<sequence>MHYSQCMVKATIVVFLILFSSAASASELSSVIATLESNWANAYYQHDEDRQKLEYPLLLAQAAELAARYPNAAEPKIWQATIMVTNAAFQSSLTALSTLDSAKALLEEAIHMNPNALDGAAYVTLGTLYYMVPGWPVSFGDNRKAEQMLKTSLSINPNGVDANYFYADYLLDQDRTAEAVSFLQKAIQAPLRKQPSLADLRLRDAAKSALTQAEQGRQAGGKTKYQSLFADANNQTR</sequence>
<dbReference type="Proteomes" id="UP000077628">
    <property type="component" value="Unassembled WGS sequence"/>
</dbReference>
<dbReference type="InterPro" id="IPR011990">
    <property type="entry name" value="TPR-like_helical_dom_sf"/>
</dbReference>
<feature type="signal peptide" evidence="2">
    <location>
        <begin position="1"/>
        <end position="25"/>
    </location>
</feature>
<comment type="caution">
    <text evidence="3">The sequence shown here is derived from an EMBL/GenBank/DDBJ whole genome shotgun (WGS) entry which is preliminary data.</text>
</comment>
<evidence type="ECO:0000256" key="2">
    <source>
        <dbReference type="SAM" id="SignalP"/>
    </source>
</evidence>
<evidence type="ECO:0000313" key="3">
    <source>
        <dbReference type="EMBL" id="OAI24278.1"/>
    </source>
</evidence>
<dbReference type="SUPFAM" id="SSF48452">
    <property type="entry name" value="TPR-like"/>
    <property type="match status" value="1"/>
</dbReference>
<dbReference type="AlphaFoldDB" id="A0A177P1U2"/>
<keyword evidence="2" id="KW-0732">Signal</keyword>
<dbReference type="Gene3D" id="1.25.40.10">
    <property type="entry name" value="Tetratricopeptide repeat domain"/>
    <property type="match status" value="1"/>
</dbReference>
<dbReference type="STRING" id="702114.A1355_20825"/>
<evidence type="ECO:0000256" key="1">
    <source>
        <dbReference type="SAM" id="MobiDB-lite"/>
    </source>
</evidence>
<reference evidence="4" key="1">
    <citation type="submission" date="2016-03" db="EMBL/GenBank/DDBJ databases">
        <authorList>
            <person name="Heylen K."/>
            <person name="De Vos P."/>
            <person name="Vekeman B."/>
        </authorList>
    </citation>
    <scope>NUCLEOTIDE SEQUENCE [LARGE SCALE GENOMIC DNA]</scope>
    <source>
        <strain evidence="4">R-45383</strain>
    </source>
</reference>
<dbReference type="Pfam" id="PF14559">
    <property type="entry name" value="TPR_19"/>
    <property type="match status" value="1"/>
</dbReference>
<gene>
    <name evidence="3" type="ORF">A1355_20825</name>
</gene>